<dbReference type="EMBL" id="CP004885">
    <property type="protein sequence ID" value="AGX87910.1"/>
    <property type="molecule type" value="Genomic_DNA"/>
</dbReference>
<dbReference type="Proteomes" id="UP000017184">
    <property type="component" value="Chromosome"/>
</dbReference>
<organism evidence="1 2">
    <name type="scientific">Candidatus Symbiobacter mobilis CR</name>
    <dbReference type="NCBI Taxonomy" id="946483"/>
    <lineage>
        <taxon>Bacteria</taxon>
        <taxon>Pseudomonadati</taxon>
        <taxon>Pseudomonadota</taxon>
        <taxon>Betaproteobacteria</taxon>
        <taxon>Burkholderiales</taxon>
        <taxon>Comamonadaceae</taxon>
    </lineage>
</organism>
<gene>
    <name evidence="1" type="ORF">Cenrod_1826</name>
</gene>
<accession>U5N9C7</accession>
<evidence type="ECO:0000313" key="2">
    <source>
        <dbReference type="Proteomes" id="UP000017184"/>
    </source>
</evidence>
<dbReference type="AlphaFoldDB" id="U5N9C7"/>
<protein>
    <submittedName>
        <fullName evidence="1">Uncharacterized protein</fullName>
    </submittedName>
</protein>
<dbReference type="HOGENOM" id="CLU_2521495_0_0_4"/>
<evidence type="ECO:0000313" key="1">
    <source>
        <dbReference type="EMBL" id="AGX87910.1"/>
    </source>
</evidence>
<keyword evidence="2" id="KW-1185">Reference proteome</keyword>
<dbReference type="STRING" id="946483.Cenrod_1826"/>
<reference evidence="1 2" key="1">
    <citation type="journal article" date="2013" name="Genome Biol.">
        <title>Genomic analysis reveals key aspects of prokaryotic symbiosis in the phototrophic consortium "Chlorochromatium aggregatum".</title>
        <authorList>
            <person name="Liu Z."/>
            <person name="Muller J."/>
            <person name="Li T."/>
            <person name="Alvey R.M."/>
            <person name="Vogl K."/>
            <person name="Frigaard N.U."/>
            <person name="Rockwell N.C."/>
            <person name="Boyd E.S."/>
            <person name="Tomsho L.P."/>
            <person name="Schuster S.C."/>
            <person name="Henke P."/>
            <person name="Rohde M."/>
            <person name="Overmann J."/>
            <person name="Bryant D.A."/>
        </authorList>
    </citation>
    <scope>NUCLEOTIDE SEQUENCE [LARGE SCALE GENOMIC DNA]</scope>
    <source>
        <strain evidence="1">CR</strain>
    </source>
</reference>
<proteinExistence type="predicted"/>
<dbReference type="KEGG" id="cbx:Cenrod_1826"/>
<name>U5N9C7_9BURK</name>
<sequence length="84" mass="9233">MLHTTPGTTWYRGVRKWRTSSVGRVGLGITGGKAGRKALGCPQSSVERRFYTAAYGCCKVFSLARRKQKYEGVVVCSRVEFGGL</sequence>